<reference evidence="3" key="1">
    <citation type="submission" date="2020-11" db="EMBL/GenBank/DDBJ databases">
        <title>Nocardioides sp. nov., isolated from Soil of Cynanchum wilfordii Hemsley rhizosphere.</title>
        <authorList>
            <person name="Lee J.-S."/>
            <person name="Suh M.K."/>
            <person name="Kim J.-S."/>
        </authorList>
    </citation>
    <scope>NUCLEOTIDE SEQUENCE</scope>
    <source>
        <strain evidence="3">KCTC 19275</strain>
    </source>
</reference>
<sequence length="118" mass="11935">MRLDMRLDMRKGIALGTGGAAVVVALVGGGVAVAGGLEPGEDHSQDYTRQQADRATAAALDATGGGTANSVERDGENGATWEVEVTEPDGTTVDVRLDASYAVVVIEGDSEDAGETGD</sequence>
<feature type="compositionally biased region" description="Low complexity" evidence="1">
    <location>
        <begin position="48"/>
        <end position="62"/>
    </location>
</feature>
<accession>A0A930VDN2</accession>
<dbReference type="RefSeq" id="WP_194705212.1">
    <property type="nucleotide sequence ID" value="NZ_JADKPN010000001.1"/>
</dbReference>
<keyword evidence="4" id="KW-1185">Reference proteome</keyword>
<dbReference type="Gene3D" id="3.30.505.20">
    <property type="match status" value="1"/>
</dbReference>
<comment type="caution">
    <text evidence="3">The sequence shown here is derived from an EMBL/GenBank/DDBJ whole genome shotgun (WGS) entry which is preliminary data.</text>
</comment>
<dbReference type="EMBL" id="JADKPN010000001">
    <property type="protein sequence ID" value="MBF4762055.1"/>
    <property type="molecule type" value="Genomic_DNA"/>
</dbReference>
<organism evidence="3 4">
    <name type="scientific">Nocardioides islandensis</name>
    <dbReference type="NCBI Taxonomy" id="433663"/>
    <lineage>
        <taxon>Bacteria</taxon>
        <taxon>Bacillati</taxon>
        <taxon>Actinomycetota</taxon>
        <taxon>Actinomycetes</taxon>
        <taxon>Propionibacteriales</taxon>
        <taxon>Nocardioidaceae</taxon>
        <taxon>Nocardioides</taxon>
    </lineage>
</organism>
<evidence type="ECO:0000259" key="2">
    <source>
        <dbReference type="Pfam" id="PF03413"/>
    </source>
</evidence>
<evidence type="ECO:0000256" key="1">
    <source>
        <dbReference type="SAM" id="MobiDB-lite"/>
    </source>
</evidence>
<evidence type="ECO:0000313" key="3">
    <source>
        <dbReference type="EMBL" id="MBF4762055.1"/>
    </source>
</evidence>
<feature type="domain" description="PepSY" evidence="2">
    <location>
        <begin position="53"/>
        <end position="99"/>
    </location>
</feature>
<feature type="region of interest" description="Disordered" evidence="1">
    <location>
        <begin position="37"/>
        <end position="79"/>
    </location>
</feature>
<dbReference type="AlphaFoldDB" id="A0A930VDN2"/>
<protein>
    <submittedName>
        <fullName evidence="3">PepSY domain-containing protein</fullName>
    </submittedName>
</protein>
<proteinExistence type="predicted"/>
<dbReference type="InterPro" id="IPR025711">
    <property type="entry name" value="PepSY"/>
</dbReference>
<evidence type="ECO:0000313" key="4">
    <source>
        <dbReference type="Proteomes" id="UP000640489"/>
    </source>
</evidence>
<dbReference type="Proteomes" id="UP000640489">
    <property type="component" value="Unassembled WGS sequence"/>
</dbReference>
<gene>
    <name evidence="3" type="ORF">ISU07_02860</name>
</gene>
<dbReference type="Pfam" id="PF03413">
    <property type="entry name" value="PepSY"/>
    <property type="match status" value="1"/>
</dbReference>
<name>A0A930VDN2_9ACTN</name>